<accession>A0ABY6D010</accession>
<evidence type="ECO:0000313" key="2">
    <source>
        <dbReference type="Proteomes" id="UP001062165"/>
    </source>
</evidence>
<dbReference type="EMBL" id="CP106735">
    <property type="protein sequence ID" value="UXX79433.1"/>
    <property type="molecule type" value="Genomic_DNA"/>
</dbReference>
<proteinExistence type="predicted"/>
<keyword evidence="2" id="KW-1185">Reference proteome</keyword>
<dbReference type="RefSeq" id="WP_263051176.1">
    <property type="nucleotide sequence ID" value="NZ_CP106735.1"/>
</dbReference>
<sequence length="143" mass="14951">MNRITNGTLPDAQSYAINFDVVVAGGADITSHSKLTMLSGPDRGKSRLLADAGLAVGLDVGVSVVLTNYYYTGNSNNLTLNDFNGFRFSGSIGMSAYLELGGGLSIAKTKSGHFIIGVSKIVGMSPPGPSGNFNVGFTDYYKK</sequence>
<dbReference type="Proteomes" id="UP001062165">
    <property type="component" value="Chromosome"/>
</dbReference>
<name>A0ABY6D010_9BACT</name>
<evidence type="ECO:0000313" key="1">
    <source>
        <dbReference type="EMBL" id="UXX79433.1"/>
    </source>
</evidence>
<gene>
    <name evidence="1" type="ORF">N7E81_18955</name>
</gene>
<protein>
    <submittedName>
        <fullName evidence="1">Uncharacterized protein</fullName>
    </submittedName>
</protein>
<organism evidence="1 2">
    <name type="scientific">Reichenbachiella carrageenanivorans</name>
    <dbReference type="NCBI Taxonomy" id="2979869"/>
    <lineage>
        <taxon>Bacteria</taxon>
        <taxon>Pseudomonadati</taxon>
        <taxon>Bacteroidota</taxon>
        <taxon>Cytophagia</taxon>
        <taxon>Cytophagales</taxon>
        <taxon>Reichenbachiellaceae</taxon>
        <taxon>Reichenbachiella</taxon>
    </lineage>
</organism>
<reference evidence="1" key="1">
    <citation type="submission" date="2022-10" db="EMBL/GenBank/DDBJ databases">
        <title>Comparative genomics and taxonomic characterization of three novel marine species of genus Reichenbachiella exhibiting antioxidant and polysaccharide degradation activities.</title>
        <authorList>
            <person name="Muhammad N."/>
            <person name="Lee Y.-J."/>
            <person name="Ko J."/>
            <person name="Kim S.-G."/>
        </authorList>
    </citation>
    <scope>NUCLEOTIDE SEQUENCE</scope>
    <source>
        <strain evidence="1">Wsw4-B4</strain>
    </source>
</reference>